<dbReference type="EMBL" id="HBUF01416954">
    <property type="protein sequence ID" value="CAG6740053.1"/>
    <property type="molecule type" value="Transcribed_RNA"/>
</dbReference>
<sequence length="116" mass="14355">MYTYVMWKACVKYQYEHIHHTVILMQLYFQDDAKLEKAWIKVLKLALPIQYNETFDIPKEFQITRKPFNFYLVFNIENFGGKLINIYLQYYTSNHFSYHTHHSMNHTNHSIHYLWR</sequence>
<evidence type="ECO:0000313" key="1">
    <source>
        <dbReference type="EMBL" id="CAG6630645.1"/>
    </source>
</evidence>
<accession>A0A8D8QFM6</accession>
<name>A0A8D8QFM6_9HEMI</name>
<dbReference type="AlphaFoldDB" id="A0A8D8QFM6"/>
<proteinExistence type="predicted"/>
<dbReference type="EMBL" id="HBUF01074319">
    <property type="protein sequence ID" value="CAG6630644.1"/>
    <property type="molecule type" value="Transcribed_RNA"/>
</dbReference>
<reference evidence="1" key="1">
    <citation type="submission" date="2021-05" db="EMBL/GenBank/DDBJ databases">
        <authorList>
            <person name="Alioto T."/>
            <person name="Alioto T."/>
            <person name="Gomez Garrido J."/>
        </authorList>
    </citation>
    <scope>NUCLEOTIDE SEQUENCE</scope>
</reference>
<protein>
    <submittedName>
        <fullName evidence="1">Uncharacterized protein</fullName>
    </submittedName>
</protein>
<organism evidence="1">
    <name type="scientific">Cacopsylla melanoneura</name>
    <dbReference type="NCBI Taxonomy" id="428564"/>
    <lineage>
        <taxon>Eukaryota</taxon>
        <taxon>Metazoa</taxon>
        <taxon>Ecdysozoa</taxon>
        <taxon>Arthropoda</taxon>
        <taxon>Hexapoda</taxon>
        <taxon>Insecta</taxon>
        <taxon>Pterygota</taxon>
        <taxon>Neoptera</taxon>
        <taxon>Paraneoptera</taxon>
        <taxon>Hemiptera</taxon>
        <taxon>Sternorrhyncha</taxon>
        <taxon>Psylloidea</taxon>
        <taxon>Psyllidae</taxon>
        <taxon>Psyllinae</taxon>
        <taxon>Cacopsylla</taxon>
    </lineage>
</organism>
<dbReference type="EMBL" id="HBUF01074321">
    <property type="protein sequence ID" value="CAG6630645.1"/>
    <property type="molecule type" value="Transcribed_RNA"/>
</dbReference>